<feature type="signal peptide" evidence="3">
    <location>
        <begin position="1"/>
        <end position="30"/>
    </location>
</feature>
<sequence>MFLLSWLARSGASAVATAVLLSGLAGGAQAKEARPTATPALAEISLSELPVQAQETHRLIHAGGPFPYDKDGVVFGNRERLLPIKARGFYREYTVKTPGARNRGARRLICGGTPPTAPEVCYYTGDHYASFKRIRD</sequence>
<accession>A0ABW7H8V2</accession>
<evidence type="ECO:0000256" key="2">
    <source>
        <dbReference type="ARBA" id="ARBA00022801"/>
    </source>
</evidence>
<reference evidence="4 5" key="1">
    <citation type="submission" date="2024-08" db="EMBL/GenBank/DDBJ databases">
        <authorList>
            <person name="Lu H."/>
        </authorList>
    </citation>
    <scope>NUCLEOTIDE SEQUENCE [LARGE SCALE GENOMIC DNA]</scope>
    <source>
        <strain evidence="4 5">BYS78W</strain>
    </source>
</reference>
<dbReference type="EMBL" id="JBIGIC010000003">
    <property type="protein sequence ID" value="MFG6486343.1"/>
    <property type="molecule type" value="Genomic_DNA"/>
</dbReference>
<proteinExistence type="predicted"/>
<dbReference type="Pfam" id="PF00545">
    <property type="entry name" value="Ribonuclease"/>
    <property type="match status" value="1"/>
</dbReference>
<comment type="caution">
    <text evidence="4">The sequence shown here is derived from an EMBL/GenBank/DDBJ whole genome shotgun (WGS) entry which is preliminary data.</text>
</comment>
<keyword evidence="3" id="KW-0732">Signal</keyword>
<dbReference type="Proteomes" id="UP001606134">
    <property type="component" value="Unassembled WGS sequence"/>
</dbReference>
<name>A0ABW7H8V2_9BURK</name>
<dbReference type="InterPro" id="IPR000026">
    <property type="entry name" value="N1-like"/>
</dbReference>
<gene>
    <name evidence="4" type="ORF">ACG04R_06655</name>
</gene>
<keyword evidence="2" id="KW-0378">Hydrolase</keyword>
<dbReference type="InterPro" id="IPR016191">
    <property type="entry name" value="Ribonuclease/ribotoxin"/>
</dbReference>
<evidence type="ECO:0000313" key="5">
    <source>
        <dbReference type="Proteomes" id="UP001606134"/>
    </source>
</evidence>
<protein>
    <submittedName>
        <fullName evidence="4">Ribonuclease domain-containing protein</fullName>
    </submittedName>
</protein>
<evidence type="ECO:0000313" key="4">
    <source>
        <dbReference type="EMBL" id="MFG6486343.1"/>
    </source>
</evidence>
<dbReference type="SUPFAM" id="SSF53933">
    <property type="entry name" value="Microbial ribonucleases"/>
    <property type="match status" value="1"/>
</dbReference>
<keyword evidence="1" id="KW-0540">Nuclease</keyword>
<dbReference type="CDD" id="cd00607">
    <property type="entry name" value="RNase_Sa"/>
    <property type="match status" value="1"/>
</dbReference>
<organism evidence="4 5">
    <name type="scientific">Pelomonas candidula</name>
    <dbReference type="NCBI Taxonomy" id="3299025"/>
    <lineage>
        <taxon>Bacteria</taxon>
        <taxon>Pseudomonadati</taxon>
        <taxon>Pseudomonadota</taxon>
        <taxon>Betaproteobacteria</taxon>
        <taxon>Burkholderiales</taxon>
        <taxon>Sphaerotilaceae</taxon>
        <taxon>Roseateles</taxon>
    </lineage>
</organism>
<evidence type="ECO:0000256" key="1">
    <source>
        <dbReference type="ARBA" id="ARBA00022722"/>
    </source>
</evidence>
<dbReference type="Gene3D" id="3.10.450.30">
    <property type="entry name" value="Microbial ribonucleases"/>
    <property type="match status" value="1"/>
</dbReference>
<dbReference type="RefSeq" id="WP_394407357.1">
    <property type="nucleotide sequence ID" value="NZ_JBIGIC010000003.1"/>
</dbReference>
<evidence type="ECO:0000256" key="3">
    <source>
        <dbReference type="SAM" id="SignalP"/>
    </source>
</evidence>
<keyword evidence="5" id="KW-1185">Reference proteome</keyword>
<feature type="chain" id="PRO_5045459458" evidence="3">
    <location>
        <begin position="31"/>
        <end position="136"/>
    </location>
</feature>